<protein>
    <recommendedName>
        <fullName evidence="5">DUF2304 domain-containing protein</fullName>
    </recommendedName>
</protein>
<accession>A0A1M4WZB1</accession>
<dbReference type="AlphaFoldDB" id="A0A1M4WZB1"/>
<feature type="transmembrane region" description="Helical" evidence="2">
    <location>
        <begin position="64"/>
        <end position="83"/>
    </location>
</feature>
<dbReference type="EMBL" id="FQUZ01000008">
    <property type="protein sequence ID" value="SHE86601.1"/>
    <property type="molecule type" value="Genomic_DNA"/>
</dbReference>
<organism evidence="3 4">
    <name type="scientific">Lampropedia hyalina DSM 16112</name>
    <dbReference type="NCBI Taxonomy" id="1122156"/>
    <lineage>
        <taxon>Bacteria</taxon>
        <taxon>Pseudomonadati</taxon>
        <taxon>Pseudomonadota</taxon>
        <taxon>Betaproteobacteria</taxon>
        <taxon>Burkholderiales</taxon>
        <taxon>Comamonadaceae</taxon>
        <taxon>Lampropedia</taxon>
    </lineage>
</organism>
<evidence type="ECO:0000256" key="1">
    <source>
        <dbReference type="SAM" id="MobiDB-lite"/>
    </source>
</evidence>
<name>A0A1M4WZB1_9BURK</name>
<dbReference type="Proteomes" id="UP000184327">
    <property type="component" value="Unassembled WGS sequence"/>
</dbReference>
<keyword evidence="2" id="KW-0812">Transmembrane</keyword>
<feature type="region of interest" description="Disordered" evidence="1">
    <location>
        <begin position="123"/>
        <end position="144"/>
    </location>
</feature>
<keyword evidence="2" id="KW-1133">Transmembrane helix</keyword>
<evidence type="ECO:0000313" key="3">
    <source>
        <dbReference type="EMBL" id="SHE86601.1"/>
    </source>
</evidence>
<dbReference type="InterPro" id="IPR019277">
    <property type="entry name" value="DUF2304"/>
</dbReference>
<feature type="transmembrane region" description="Helical" evidence="2">
    <location>
        <begin position="35"/>
        <end position="52"/>
    </location>
</feature>
<reference evidence="3 4" key="1">
    <citation type="submission" date="2016-11" db="EMBL/GenBank/DDBJ databases">
        <authorList>
            <person name="Jaros S."/>
            <person name="Januszkiewicz K."/>
            <person name="Wedrychowicz H."/>
        </authorList>
    </citation>
    <scope>NUCLEOTIDE SEQUENCE [LARGE SCALE GENOMIC DNA]</scope>
    <source>
        <strain evidence="3 4">DSM 16112</strain>
    </source>
</reference>
<dbReference type="OrthoDB" id="8812556at2"/>
<keyword evidence="2" id="KW-0472">Membrane</keyword>
<dbReference type="Pfam" id="PF10066">
    <property type="entry name" value="DUF2304"/>
    <property type="match status" value="1"/>
</dbReference>
<feature type="transmembrane region" description="Helical" evidence="2">
    <location>
        <begin position="6"/>
        <end position="23"/>
    </location>
</feature>
<evidence type="ECO:0000313" key="4">
    <source>
        <dbReference type="Proteomes" id="UP000184327"/>
    </source>
</evidence>
<dbReference type="STRING" id="1122156.SAMN02745117_00953"/>
<feature type="compositionally biased region" description="Polar residues" evidence="1">
    <location>
        <begin position="135"/>
        <end position="144"/>
    </location>
</feature>
<evidence type="ECO:0008006" key="5">
    <source>
        <dbReference type="Google" id="ProtNLM"/>
    </source>
</evidence>
<sequence length="144" mass="15620">MHAFQMTTSLLGLGLAVLIVWLIRRDDLYIRHALFWLFVAVLAAVLGLWPGSIDWMGDLVGIRYSPALILLCAVLVLFVKTLHADVVNTRLEMELRHLKQSVALLEAERAGLRVGAQDGVVQESGQGLSADDASNDTPKASGSA</sequence>
<proteinExistence type="predicted"/>
<gene>
    <name evidence="3" type="ORF">SAMN02745117_00953</name>
</gene>
<keyword evidence="4" id="KW-1185">Reference proteome</keyword>
<evidence type="ECO:0000256" key="2">
    <source>
        <dbReference type="SAM" id="Phobius"/>
    </source>
</evidence>